<dbReference type="STRING" id="871963.Desdi_3017"/>
<dbReference type="AlphaFoldDB" id="L0FB19"/>
<dbReference type="EMBL" id="CP003344">
    <property type="protein sequence ID" value="AGA70422.1"/>
    <property type="molecule type" value="Genomic_DNA"/>
</dbReference>
<accession>L0FB19</accession>
<dbReference type="PANTHER" id="PTHR40446:SF2">
    <property type="entry name" value="N-ACETYLGLUCOSAMINE-1-PHOSPHODIESTER ALPHA-N-ACETYLGLUCOSAMINIDASE"/>
    <property type="match status" value="1"/>
</dbReference>
<evidence type="ECO:0000313" key="3">
    <source>
        <dbReference type="EMBL" id="AGA70422.1"/>
    </source>
</evidence>
<dbReference type="PANTHER" id="PTHR40446">
    <property type="entry name" value="N-ACETYLGLUCOSAMINE-1-PHOSPHODIESTER ALPHA-N-ACETYLGLUCOSAMINIDASE"/>
    <property type="match status" value="1"/>
</dbReference>
<dbReference type="KEGG" id="ddl:Desdi_3017"/>
<evidence type="ECO:0000256" key="1">
    <source>
        <dbReference type="SAM" id="Phobius"/>
    </source>
</evidence>
<dbReference type="eggNOG" id="COG4632">
    <property type="taxonomic scope" value="Bacteria"/>
</dbReference>
<gene>
    <name evidence="3" type="ordered locus">Desdi_3017</name>
</gene>
<dbReference type="HOGENOM" id="CLU_058779_0_0_9"/>
<proteinExistence type="predicted"/>
<protein>
    <submittedName>
        <fullName evidence="3">Exopolysaccharide biosynthesis protein</fullName>
    </submittedName>
</protein>
<keyword evidence="1" id="KW-0812">Transmembrane</keyword>
<evidence type="ECO:0000259" key="2">
    <source>
        <dbReference type="Pfam" id="PF09992"/>
    </source>
</evidence>
<organism evidence="3 4">
    <name type="scientific">Desulfitobacterium dichloroeliminans (strain LMG P-21439 / DCA1)</name>
    <dbReference type="NCBI Taxonomy" id="871963"/>
    <lineage>
        <taxon>Bacteria</taxon>
        <taxon>Bacillati</taxon>
        <taxon>Bacillota</taxon>
        <taxon>Clostridia</taxon>
        <taxon>Eubacteriales</taxon>
        <taxon>Desulfitobacteriaceae</taxon>
        <taxon>Desulfitobacterium</taxon>
    </lineage>
</organism>
<keyword evidence="4" id="KW-1185">Reference proteome</keyword>
<evidence type="ECO:0000313" key="4">
    <source>
        <dbReference type="Proteomes" id="UP000010797"/>
    </source>
</evidence>
<feature type="transmembrane region" description="Helical" evidence="1">
    <location>
        <begin position="27"/>
        <end position="54"/>
    </location>
</feature>
<dbReference type="InterPro" id="IPR018711">
    <property type="entry name" value="NAGPA"/>
</dbReference>
<keyword evidence="1" id="KW-1133">Transmembrane helix</keyword>
<dbReference type="Pfam" id="PF09992">
    <property type="entry name" value="NAGPA"/>
    <property type="match status" value="1"/>
</dbReference>
<dbReference type="OrthoDB" id="9816453at2"/>
<name>L0FB19_DESDL</name>
<dbReference type="Proteomes" id="UP000010797">
    <property type="component" value="Chromosome"/>
</dbReference>
<sequence>MLLFSLWGVLVISTELGRSAHQGKKRIFSFLGKLILGIAVFCLMAFGTAFILIFHGPFTELKELYVTTAMTTYTHQYLAHWFVSDEEIAAIMVKNKVPEPKVNTDEKAVAVLKPLEKEKPALEFIEVSGKGYKGYLLKVGDPQRVQLVATEQLGSLGLKVAEFVANHQAVAGINAGGFSDPGGVSHGGTPTGILMTGGRIIHKDPLEVYNLIGLDKNHVLVLGRYTLEQIEELGIRDAVSFAPFLIVNGEPMIKAGDGGWGIAPRTAIGQTRDGTILLLVIDGRQLGSIGATLRDVQDILLEHGAVNGANLDGGSSSTLVYQGEVKNKPSSQYGPREVPSAFIVMREEGLSGDFRQKRLERLER</sequence>
<keyword evidence="1" id="KW-0472">Membrane</keyword>
<reference evidence="4" key="1">
    <citation type="submission" date="2012-02" db="EMBL/GenBank/DDBJ databases">
        <title>Complete sequence of Desulfitobacterium dichloroeliminans LMG P-21439.</title>
        <authorList>
            <person name="Lucas S."/>
            <person name="Han J."/>
            <person name="Lapidus A."/>
            <person name="Cheng J.-F."/>
            <person name="Goodwin L."/>
            <person name="Pitluck S."/>
            <person name="Peters L."/>
            <person name="Ovchinnikova G."/>
            <person name="Teshima H."/>
            <person name="Detter J.C."/>
            <person name="Han C."/>
            <person name="Tapia R."/>
            <person name="Land M."/>
            <person name="Hauser L."/>
            <person name="Kyrpides N."/>
            <person name="Ivanova N."/>
            <person name="Pagani I."/>
            <person name="Kruse T."/>
            <person name="de Vos W.M."/>
            <person name="Boon N."/>
            <person name="Smidt H."/>
            <person name="Woyke T."/>
        </authorList>
    </citation>
    <scope>NUCLEOTIDE SEQUENCE [LARGE SCALE GENOMIC DNA]</scope>
    <source>
        <strain evidence="4">LMG P-21439 / DCA1</strain>
    </source>
</reference>
<feature type="domain" description="Phosphodiester glycosidase" evidence="2">
    <location>
        <begin position="168"/>
        <end position="345"/>
    </location>
</feature>